<evidence type="ECO:0000313" key="2">
    <source>
        <dbReference type="Proteomes" id="UP000177445"/>
    </source>
</evidence>
<keyword evidence="2" id="KW-1185">Reference proteome</keyword>
<protein>
    <submittedName>
        <fullName evidence="1">Uncharacterized protein</fullName>
    </submittedName>
</protein>
<dbReference type="AlphaFoldDB" id="A0A1D9GLX9"/>
<dbReference type="Proteomes" id="UP000177445">
    <property type="component" value="Chromosome"/>
</dbReference>
<dbReference type="EMBL" id="CP017715">
    <property type="protein sequence ID" value="AOY88646.1"/>
    <property type="molecule type" value="Genomic_DNA"/>
</dbReference>
<sequence>MNSNVPMTTRTPLVATLAPSSQAVGARSTGWLSVSEYFSFMALVQAGALGASGTVDAKIEQAQDAAGTGAKDVTSKAATQIAASNKTAAISLGHNDMDTTNGFTHIRLTVTVGTAASQTSASVFAADARYEKPANNQADEVV</sequence>
<proteinExistence type="predicted"/>
<dbReference type="STRING" id="1874317.BKP64_10950"/>
<organism evidence="1 2">
    <name type="scientific">Marinobacter salinus</name>
    <dbReference type="NCBI Taxonomy" id="1874317"/>
    <lineage>
        <taxon>Bacteria</taxon>
        <taxon>Pseudomonadati</taxon>
        <taxon>Pseudomonadota</taxon>
        <taxon>Gammaproteobacteria</taxon>
        <taxon>Pseudomonadales</taxon>
        <taxon>Marinobacteraceae</taxon>
        <taxon>Marinobacter</taxon>
    </lineage>
</organism>
<accession>A0A1D9GLX9</accession>
<name>A0A1D9GLX9_9GAMM</name>
<dbReference type="KEGG" id="msq:BKP64_10950"/>
<dbReference type="OrthoDB" id="7565054at2"/>
<evidence type="ECO:0000313" key="1">
    <source>
        <dbReference type="EMBL" id="AOY88646.1"/>
    </source>
</evidence>
<gene>
    <name evidence="1" type="ORF">BKP64_10950</name>
</gene>
<reference evidence="1 2" key="1">
    <citation type="submission" date="2016-10" db="EMBL/GenBank/DDBJ databases">
        <title>Marinobacter salinus sp. nov., a moderately halophilic bacterium isolated from a tidal flat environment.</title>
        <authorList>
            <person name="Park S.-J."/>
        </authorList>
    </citation>
    <scope>NUCLEOTIDE SEQUENCE [LARGE SCALE GENOMIC DNA]</scope>
    <source>
        <strain evidence="1 2">Hb8</strain>
    </source>
</reference>
<dbReference type="RefSeq" id="WP_070969771.1">
    <property type="nucleotide sequence ID" value="NZ_CP017715.1"/>
</dbReference>